<keyword evidence="7 10" id="KW-0472">Membrane</keyword>
<dbReference type="EMBL" id="JBEUOH010000007">
    <property type="protein sequence ID" value="KAL0892347.1"/>
    <property type="molecule type" value="Genomic_DNA"/>
</dbReference>
<organism evidence="11 12">
    <name type="scientific">Loxostege sticticalis</name>
    <name type="common">Beet webworm moth</name>
    <dbReference type="NCBI Taxonomy" id="481309"/>
    <lineage>
        <taxon>Eukaryota</taxon>
        <taxon>Metazoa</taxon>
        <taxon>Ecdysozoa</taxon>
        <taxon>Arthropoda</taxon>
        <taxon>Hexapoda</taxon>
        <taxon>Insecta</taxon>
        <taxon>Pterygota</taxon>
        <taxon>Neoptera</taxon>
        <taxon>Endopterygota</taxon>
        <taxon>Lepidoptera</taxon>
        <taxon>Glossata</taxon>
        <taxon>Ditrysia</taxon>
        <taxon>Pyraloidea</taxon>
        <taxon>Crambidae</taxon>
        <taxon>Pyraustinae</taxon>
        <taxon>Loxostege</taxon>
    </lineage>
</organism>
<keyword evidence="5 10" id="KW-0552">Olfaction</keyword>
<evidence type="ECO:0000256" key="3">
    <source>
        <dbReference type="ARBA" id="ARBA00022606"/>
    </source>
</evidence>
<keyword evidence="8 10" id="KW-0675">Receptor</keyword>
<keyword evidence="2" id="KW-1003">Cell membrane</keyword>
<dbReference type="PANTHER" id="PTHR21137">
    <property type="entry name" value="ODORANT RECEPTOR"/>
    <property type="match status" value="1"/>
</dbReference>
<keyword evidence="6 10" id="KW-1133">Transmembrane helix</keyword>
<evidence type="ECO:0000313" key="12">
    <source>
        <dbReference type="Proteomes" id="UP001549920"/>
    </source>
</evidence>
<evidence type="ECO:0000256" key="8">
    <source>
        <dbReference type="ARBA" id="ARBA00023170"/>
    </source>
</evidence>
<keyword evidence="3 10" id="KW-0716">Sensory transduction</keyword>
<keyword evidence="9 10" id="KW-0807">Transducer</keyword>
<comment type="subcellular location">
    <subcellularLocation>
        <location evidence="1 10">Cell membrane</location>
        <topology evidence="1 10">Multi-pass membrane protein</topology>
    </subcellularLocation>
</comment>
<comment type="caution">
    <text evidence="11">The sequence shown here is derived from an EMBL/GenBank/DDBJ whole genome shotgun (WGS) entry which is preliminary data.</text>
</comment>
<comment type="caution">
    <text evidence="10">Lacks conserved residue(s) required for the propagation of feature annotation.</text>
</comment>
<keyword evidence="4 10" id="KW-0812">Transmembrane</keyword>
<dbReference type="Proteomes" id="UP001549920">
    <property type="component" value="Unassembled WGS sequence"/>
</dbReference>
<evidence type="ECO:0000256" key="4">
    <source>
        <dbReference type="ARBA" id="ARBA00022692"/>
    </source>
</evidence>
<accession>A0ABR3I7T6</accession>
<sequence length="401" mass="47334">MAECFKVKTGRMDALRHRVLVWAGIYKFHTDNYYLGVCHDVYRALVIVMIILFTIQHIIYIYLCAIREDDIPWDVVIVVISTINVIIKLVTVHIHSKEIDEIHVLIKAPIFEPTCTEDETILKKTEKQINMLLKIVYIDVTVLNITWDIYKIGQRMTNESAFIESYFPFNTNPWPGYLLAFLYEWWIIIIWLGYGLLSLDCSIAIYYTRAATQLKIVNYHLEHMFDNVKVQSQKRFQYKDLVDRSLNLKFIHFVQRYQNIQRLINTVNIAFSEGTAFQFFSATVGIGFCLYKMTYTELFSVEFQLAFGLVLIYQMQNFMYCYFGNKVESESDRVCTSMYFSDWPSASPRFRRQMLIAMARWARPITPRVSIVPVTMATFDSILRHSYTFYTIMKSRNMTKN</sequence>
<evidence type="ECO:0000256" key="9">
    <source>
        <dbReference type="ARBA" id="ARBA00023224"/>
    </source>
</evidence>
<feature type="transmembrane region" description="Helical" evidence="10">
    <location>
        <begin position="75"/>
        <end position="95"/>
    </location>
</feature>
<evidence type="ECO:0000256" key="1">
    <source>
        <dbReference type="ARBA" id="ARBA00004651"/>
    </source>
</evidence>
<evidence type="ECO:0000256" key="5">
    <source>
        <dbReference type="ARBA" id="ARBA00022725"/>
    </source>
</evidence>
<protein>
    <recommendedName>
        <fullName evidence="10">Odorant receptor</fullName>
    </recommendedName>
</protein>
<keyword evidence="12" id="KW-1185">Reference proteome</keyword>
<reference evidence="11 12" key="1">
    <citation type="submission" date="2024-06" db="EMBL/GenBank/DDBJ databases">
        <title>A chromosome-level genome assembly of beet webworm, Loxostege sticticalis.</title>
        <authorList>
            <person name="Zhang Y."/>
        </authorList>
    </citation>
    <scope>NUCLEOTIDE SEQUENCE [LARGE SCALE GENOMIC DNA]</scope>
    <source>
        <strain evidence="11">AQ026</strain>
        <tissue evidence="11">Whole body</tissue>
    </source>
</reference>
<evidence type="ECO:0000256" key="7">
    <source>
        <dbReference type="ARBA" id="ARBA00023136"/>
    </source>
</evidence>
<dbReference type="Pfam" id="PF02949">
    <property type="entry name" value="7tm_6"/>
    <property type="match status" value="1"/>
</dbReference>
<dbReference type="InterPro" id="IPR004117">
    <property type="entry name" value="7tm6_olfct_rcpt"/>
</dbReference>
<evidence type="ECO:0000256" key="2">
    <source>
        <dbReference type="ARBA" id="ARBA00022475"/>
    </source>
</evidence>
<evidence type="ECO:0000313" key="11">
    <source>
        <dbReference type="EMBL" id="KAL0892347.1"/>
    </source>
</evidence>
<feature type="transmembrane region" description="Helical" evidence="10">
    <location>
        <begin position="41"/>
        <end position="63"/>
    </location>
</feature>
<evidence type="ECO:0000256" key="10">
    <source>
        <dbReference type="RuleBase" id="RU351113"/>
    </source>
</evidence>
<dbReference type="PANTHER" id="PTHR21137:SF35">
    <property type="entry name" value="ODORANT RECEPTOR 19A-RELATED"/>
    <property type="match status" value="1"/>
</dbReference>
<comment type="similarity">
    <text evidence="10">Belongs to the insect chemoreceptor superfamily. Heteromeric odorant receptor channel (TC 1.A.69) family.</text>
</comment>
<feature type="transmembrane region" description="Helical" evidence="10">
    <location>
        <begin position="185"/>
        <end position="207"/>
    </location>
</feature>
<gene>
    <name evidence="11" type="ORF">ABMA27_015485</name>
</gene>
<proteinExistence type="inferred from homology"/>
<evidence type="ECO:0000256" key="6">
    <source>
        <dbReference type="ARBA" id="ARBA00022989"/>
    </source>
</evidence>
<name>A0ABR3I7T6_LOXSC</name>